<evidence type="ECO:0000313" key="4">
    <source>
        <dbReference type="EMBL" id="CAE7207968.1"/>
    </source>
</evidence>
<dbReference type="Proteomes" id="UP000601435">
    <property type="component" value="Unassembled WGS sequence"/>
</dbReference>
<dbReference type="EMBL" id="CAJNJA010006257">
    <property type="protein sequence ID" value="CAE7207968.1"/>
    <property type="molecule type" value="Genomic_DNA"/>
</dbReference>
<keyword evidence="2" id="KW-0812">Transmembrane</keyword>
<proteinExistence type="predicted"/>
<accession>A0A812JKT3</accession>
<comment type="caution">
    <text evidence="4">The sequence shown here is derived from an EMBL/GenBank/DDBJ whole genome shotgun (WGS) entry which is preliminary data.</text>
</comment>
<feature type="transmembrane region" description="Helical" evidence="2">
    <location>
        <begin position="777"/>
        <end position="798"/>
    </location>
</feature>
<dbReference type="PANTHER" id="PTHR44103:SF1">
    <property type="entry name" value="PROPROTEIN CONVERTASE P"/>
    <property type="match status" value="1"/>
</dbReference>
<dbReference type="SMART" id="SM01411">
    <property type="entry name" value="Ephrin_rec_like"/>
    <property type="match status" value="1"/>
</dbReference>
<evidence type="ECO:0000256" key="1">
    <source>
        <dbReference type="ARBA" id="ARBA00022729"/>
    </source>
</evidence>
<keyword evidence="5" id="KW-1185">Reference proteome</keyword>
<dbReference type="OrthoDB" id="430657at2759"/>
<name>A0A812JKT3_9DINO</name>
<keyword evidence="2" id="KW-1133">Transmembrane helix</keyword>
<dbReference type="Gene3D" id="2.10.50.10">
    <property type="entry name" value="Tumor Necrosis Factor Receptor, subunit A, domain 2"/>
    <property type="match status" value="1"/>
</dbReference>
<dbReference type="InterPro" id="IPR013517">
    <property type="entry name" value="FG-GAP"/>
</dbReference>
<dbReference type="Gene3D" id="2.130.10.130">
    <property type="entry name" value="Integrin alpha, N-terminal"/>
    <property type="match status" value="2"/>
</dbReference>
<sequence length="1227" mass="135491">MAAGPRSLALPWLWVLVLSRFADSEDVPWCAPLPGHSYGNQVLLVEREGFSPVPLPAGSSHDAADWDSDGDIDILVGAPGGTLRYFENLGSGLLTERIGPESSFHSVRVPGHAVPRIVDWDGDGDLDLLVGADDGQVHFYSRLSEHSLHYQGPVFAKLSEPYGFSAVDWDGDGDLDIISCGEDPGVKLRFFERVETGELKEMTGTSNPFAGFRVPMQREPCHIYAADWDGDGDADFMYVGQNLRYFTRTARGTLVQRERHLNPFYDLQRKEIDLQTLTFVDWNRDGDLDIIAGPVTSNSSLRFFARERVRLVAEAESVGPKGTAEKDNATNYYVPCAVDWDGDGDTDLLVGCSNGTVAYYEQTPQGLQQRVGSANPFDGISVDLIAVPRAADWDGDGDTDLLLSGFHSADGEYDGSVRYFERMEDGRLEERRGPENPFSVVLPDGEMVVVPRAVDWDSDGDLDLLVAGAAGQVRYFERLADGSLHEHLGVESPFNGLEVGPGALEVTDFDGDGSLDLLIGTSRGRVRFFKHLANQSFTELTGSSNPLAGVRARFAVMPYAVDWDQDGDTDLLAGVHTGGVSGVLVFNRGYCNWHDWCLSRGFTKGKTDTCSCILRYDLKDCSGCGEDHFSGPPDASLSRECLACPGGEDGFVCSRRGYCRDDAAALREFPERSRLQLSAVTGNGSCTCNEPFEGEGCENGECPAGQEYHLEELFTCQPCFPGWFKAQSGNSNRCQICDAGHFSSDWGSASCSACRSLHFRSVVDVARISCDFATINVPVAIGVMLCSILLFLPLPMMFCHTIPVSDMRLQQAGVTISTTGRHWLLANRLAMVSFQKTEVPWLDQGSYAVRSLSERQLLLCDKQGAPIFTGADTSCGSVHFLACHSIRMTGMFGVPFFCWLQFFGGCLAGVLYMANVWQESPGFYATYLELLMMLLGALAALATLCWRKRALNQSDLQRDLHSFEGQLQDLRHNPQGLCPRGHSRAITAGQLWDFFIFWQSYICSRNMYYVVSNVVKPLTRPRKVSYAELAGSCCLQWFVSHYWGTPFCHFVGTVRKHAETLSDPSPVSWMLASYWVCSFANNQWRVEEEVGMSWDQSSFYLALRSGTCQGTVMVFDNDALPLTRSWCLFELLQTAELSRNDSRFLGLQICTPSGVMNHGQTNIELAMVISKKLADLNLRDAQASCLEDKHMIDRLVAERPGGFEQMNAYLTQAVNAALQATALRFQE</sequence>
<feature type="chain" id="PRO_5032921159" evidence="3">
    <location>
        <begin position="25"/>
        <end position="1227"/>
    </location>
</feature>
<protein>
    <submittedName>
        <fullName evidence="4">Uncharacterized protein</fullName>
    </submittedName>
</protein>
<feature type="signal peptide" evidence="3">
    <location>
        <begin position="1"/>
        <end position="24"/>
    </location>
</feature>
<reference evidence="4" key="1">
    <citation type="submission" date="2021-02" db="EMBL/GenBank/DDBJ databases">
        <authorList>
            <person name="Dougan E. K."/>
            <person name="Rhodes N."/>
            <person name="Thang M."/>
            <person name="Chan C."/>
        </authorList>
    </citation>
    <scope>NUCLEOTIDE SEQUENCE</scope>
</reference>
<dbReference type="PANTHER" id="PTHR44103">
    <property type="entry name" value="PROPROTEIN CONVERTASE P"/>
    <property type="match status" value="1"/>
</dbReference>
<feature type="transmembrane region" description="Helical" evidence="2">
    <location>
        <begin position="896"/>
        <end position="917"/>
    </location>
</feature>
<gene>
    <name evidence="4" type="ORF">SNEC2469_LOCUS1910</name>
</gene>
<keyword evidence="2" id="KW-0472">Membrane</keyword>
<organism evidence="4 5">
    <name type="scientific">Symbiodinium necroappetens</name>
    <dbReference type="NCBI Taxonomy" id="1628268"/>
    <lineage>
        <taxon>Eukaryota</taxon>
        <taxon>Sar</taxon>
        <taxon>Alveolata</taxon>
        <taxon>Dinophyceae</taxon>
        <taxon>Suessiales</taxon>
        <taxon>Symbiodiniaceae</taxon>
        <taxon>Symbiodinium</taxon>
    </lineage>
</organism>
<keyword evidence="1 3" id="KW-0732">Signal</keyword>
<evidence type="ECO:0000313" key="5">
    <source>
        <dbReference type="Proteomes" id="UP000601435"/>
    </source>
</evidence>
<evidence type="ECO:0000256" key="3">
    <source>
        <dbReference type="SAM" id="SignalP"/>
    </source>
</evidence>
<dbReference type="AlphaFoldDB" id="A0A812JKT3"/>
<dbReference type="SUPFAM" id="SSF69318">
    <property type="entry name" value="Integrin alpha N-terminal domain"/>
    <property type="match status" value="3"/>
</dbReference>
<dbReference type="InterPro" id="IPR028994">
    <property type="entry name" value="Integrin_alpha_N"/>
</dbReference>
<feature type="transmembrane region" description="Helical" evidence="2">
    <location>
        <begin position="923"/>
        <end position="946"/>
    </location>
</feature>
<dbReference type="Pfam" id="PF13517">
    <property type="entry name" value="FG-GAP_3"/>
    <property type="match status" value="3"/>
</dbReference>
<evidence type="ECO:0000256" key="2">
    <source>
        <dbReference type="SAM" id="Phobius"/>
    </source>
</evidence>
<feature type="non-terminal residue" evidence="4">
    <location>
        <position position="1"/>
    </location>
</feature>